<dbReference type="AlphaFoldDB" id="A0A2R8BAW5"/>
<proteinExistence type="predicted"/>
<sequence length="66" mass="7661">MPKGMQPMQQDAKLFQNDAQHRVQNRVIALRYETTIRQRTFRMTTLWLAFCATLIISMSAALSFAI</sequence>
<feature type="transmembrane region" description="Helical" evidence="1">
    <location>
        <begin position="46"/>
        <end position="65"/>
    </location>
</feature>
<gene>
    <name evidence="2" type="ORF">ASD8599_00916</name>
</gene>
<keyword evidence="1" id="KW-0472">Membrane</keyword>
<keyword evidence="1" id="KW-0812">Transmembrane</keyword>
<name>A0A2R8BAW5_9RHOB</name>
<accession>A0A2R8BAW5</accession>
<evidence type="ECO:0000313" key="3">
    <source>
        <dbReference type="Proteomes" id="UP000244880"/>
    </source>
</evidence>
<protein>
    <submittedName>
        <fullName evidence="2">Uncharacterized protein</fullName>
    </submittedName>
</protein>
<organism evidence="2 3">
    <name type="scientific">Ascidiaceihabitans donghaensis</name>
    <dbReference type="NCBI Taxonomy" id="1510460"/>
    <lineage>
        <taxon>Bacteria</taxon>
        <taxon>Pseudomonadati</taxon>
        <taxon>Pseudomonadota</taxon>
        <taxon>Alphaproteobacteria</taxon>
        <taxon>Rhodobacterales</taxon>
        <taxon>Paracoccaceae</taxon>
        <taxon>Ascidiaceihabitans</taxon>
    </lineage>
</organism>
<dbReference type="Proteomes" id="UP000244880">
    <property type="component" value="Unassembled WGS sequence"/>
</dbReference>
<dbReference type="EMBL" id="OMOR01000001">
    <property type="protein sequence ID" value="SPH20177.1"/>
    <property type="molecule type" value="Genomic_DNA"/>
</dbReference>
<reference evidence="2 3" key="1">
    <citation type="submission" date="2018-03" db="EMBL/GenBank/DDBJ databases">
        <authorList>
            <person name="Keele B.F."/>
        </authorList>
    </citation>
    <scope>NUCLEOTIDE SEQUENCE [LARGE SCALE GENOMIC DNA]</scope>
    <source>
        <strain evidence="2 3">CECT 8599</strain>
    </source>
</reference>
<evidence type="ECO:0000313" key="2">
    <source>
        <dbReference type="EMBL" id="SPH20177.1"/>
    </source>
</evidence>
<evidence type="ECO:0000256" key="1">
    <source>
        <dbReference type="SAM" id="Phobius"/>
    </source>
</evidence>
<keyword evidence="1" id="KW-1133">Transmembrane helix</keyword>
<keyword evidence="3" id="KW-1185">Reference proteome</keyword>